<evidence type="ECO:0000259" key="6">
    <source>
        <dbReference type="Pfam" id="PF03968"/>
    </source>
</evidence>
<evidence type="ECO:0000256" key="3">
    <source>
        <dbReference type="ARBA" id="ARBA00022764"/>
    </source>
</evidence>
<evidence type="ECO:0000256" key="4">
    <source>
        <dbReference type="HAMAP-Rule" id="MF_01914"/>
    </source>
</evidence>
<dbReference type="Pfam" id="PF03968">
    <property type="entry name" value="LptD_N"/>
    <property type="match status" value="1"/>
</dbReference>
<evidence type="ECO:0000256" key="5">
    <source>
        <dbReference type="SAM" id="MobiDB-lite"/>
    </source>
</evidence>
<dbReference type="GO" id="GO:0015920">
    <property type="term" value="P:lipopolysaccharide transport"/>
    <property type="evidence" value="ECO:0007669"/>
    <property type="project" value="UniProtKB-UniRule"/>
</dbReference>
<organism evidence="7 8">
    <name type="scientific">Aquariibacter lacus</name>
    <dbReference type="NCBI Taxonomy" id="2801332"/>
    <lineage>
        <taxon>Bacteria</taxon>
        <taxon>Pseudomonadati</taxon>
        <taxon>Pseudomonadota</taxon>
        <taxon>Betaproteobacteria</taxon>
        <taxon>Burkholderiales</taxon>
        <taxon>Sphaerotilaceae</taxon>
        <taxon>Aquariibacter</taxon>
    </lineage>
</organism>
<keyword evidence="2" id="KW-0732">Signal</keyword>
<evidence type="ECO:0000313" key="7">
    <source>
        <dbReference type="EMBL" id="MBL0718672.1"/>
    </source>
</evidence>
<keyword evidence="3 4" id="KW-0574">Periplasm</keyword>
<keyword evidence="8" id="KW-1185">Reference proteome</keyword>
<dbReference type="Proteomes" id="UP000643207">
    <property type="component" value="Unassembled WGS sequence"/>
</dbReference>
<dbReference type="InterPro" id="IPR014340">
    <property type="entry name" value="LptA"/>
</dbReference>
<comment type="similarity">
    <text evidence="4">Belongs to the LptA family.</text>
</comment>
<dbReference type="AlphaFoldDB" id="A0A9X0XD99"/>
<dbReference type="Gene3D" id="2.60.450.10">
    <property type="entry name" value="Lipopolysaccharide (LPS) transport protein A like domain"/>
    <property type="match status" value="1"/>
</dbReference>
<proteinExistence type="inferred from homology"/>
<dbReference type="InterPro" id="IPR005653">
    <property type="entry name" value="OstA-like_N"/>
</dbReference>
<dbReference type="GO" id="GO:0017089">
    <property type="term" value="F:glycolipid transfer activity"/>
    <property type="evidence" value="ECO:0007669"/>
    <property type="project" value="TreeGrafter"/>
</dbReference>
<feature type="region of interest" description="Disordered" evidence="5">
    <location>
        <begin position="172"/>
        <end position="199"/>
    </location>
</feature>
<accession>A0A9X0XD99</accession>
<evidence type="ECO:0000256" key="2">
    <source>
        <dbReference type="ARBA" id="ARBA00022729"/>
    </source>
</evidence>
<dbReference type="GO" id="GO:0030288">
    <property type="term" value="C:outer membrane-bounded periplasmic space"/>
    <property type="evidence" value="ECO:0007669"/>
    <property type="project" value="TreeGrafter"/>
</dbReference>
<keyword evidence="1 4" id="KW-0813">Transport</keyword>
<comment type="caution">
    <text evidence="7">The sequence shown here is derived from an EMBL/GenBank/DDBJ whole genome shotgun (WGS) entry which is preliminary data.</text>
</comment>
<name>A0A9X0XD99_9BURK</name>
<dbReference type="HAMAP" id="MF_01914">
    <property type="entry name" value="LPS_assembly_LptA"/>
    <property type="match status" value="1"/>
</dbReference>
<evidence type="ECO:0000256" key="1">
    <source>
        <dbReference type="ARBA" id="ARBA00022448"/>
    </source>
</evidence>
<reference evidence="7 8" key="1">
    <citation type="submission" date="2021-01" db="EMBL/GenBank/DDBJ databases">
        <title>Piscinibacter sp. Jin2 Genome sequencing and assembly.</title>
        <authorList>
            <person name="Kim I."/>
        </authorList>
    </citation>
    <scope>NUCLEOTIDE SEQUENCE [LARGE SCALE GENOMIC DNA]</scope>
    <source>
        <strain evidence="7 8">Jin2</strain>
    </source>
</reference>
<evidence type="ECO:0000313" key="8">
    <source>
        <dbReference type="Proteomes" id="UP000643207"/>
    </source>
</evidence>
<gene>
    <name evidence="4 7" type="primary">lptA</name>
    <name evidence="7" type="ORF">JI742_02110</name>
</gene>
<dbReference type="InterPro" id="IPR052037">
    <property type="entry name" value="LPS_export_LptA"/>
</dbReference>
<comment type="subunit">
    <text evidence="4">Component of the lipopolysaccharide transport and assembly complex.</text>
</comment>
<dbReference type="PANTHER" id="PTHR36504:SF1">
    <property type="entry name" value="LIPOPOLYSACCHARIDE EXPORT SYSTEM PROTEIN LPTA"/>
    <property type="match status" value="1"/>
</dbReference>
<dbReference type="GO" id="GO:0043165">
    <property type="term" value="P:Gram-negative-bacterium-type cell outer membrane assembly"/>
    <property type="evidence" value="ECO:0007669"/>
    <property type="project" value="UniProtKB-UniRule"/>
</dbReference>
<sequence>MPMKARDVSLLTAAPRGLHPLPSLLVVAALLGLLPTAQAERADRQAPLSFSADTARVDDLKAVHTLSGNVEITKGSIVIKAAQVEVRQGKDGHQIAVASGGARRATFRQKREGLEEFIEGEAERLEYDSRADTVKLVGQAVMRRLRGSTVADEVNGSVITYDNGSEVFQVQGGATPGGGTGRVRGVLTPRETPAAGGSR</sequence>
<dbReference type="PANTHER" id="PTHR36504">
    <property type="entry name" value="LIPOPOLYSACCHARIDE EXPORT SYSTEM PROTEIN LPTA"/>
    <property type="match status" value="1"/>
</dbReference>
<dbReference type="EMBL" id="JAERRA010000001">
    <property type="protein sequence ID" value="MBL0718672.1"/>
    <property type="molecule type" value="Genomic_DNA"/>
</dbReference>
<dbReference type="NCBIfam" id="TIGR03002">
    <property type="entry name" value="outer_YhbN_LptA"/>
    <property type="match status" value="1"/>
</dbReference>
<comment type="function">
    <text evidence="4">Involved in the assembly of lipopolysaccharide (LPS). Required for the translocation of LPS from the inner membrane to the outer membrane.</text>
</comment>
<dbReference type="GO" id="GO:0001530">
    <property type="term" value="F:lipopolysaccharide binding"/>
    <property type="evidence" value="ECO:0007669"/>
    <property type="project" value="InterPro"/>
</dbReference>
<protein>
    <recommendedName>
        <fullName evidence="4">Lipopolysaccharide export system protein LptA</fullName>
    </recommendedName>
</protein>
<comment type="subcellular location">
    <subcellularLocation>
        <location evidence="4">Periplasm</location>
    </subcellularLocation>
</comment>
<feature type="domain" description="Organic solvent tolerance-like N-terminal" evidence="6">
    <location>
        <begin position="51"/>
        <end position="165"/>
    </location>
</feature>
<dbReference type="GO" id="GO:0009279">
    <property type="term" value="C:cell outer membrane"/>
    <property type="evidence" value="ECO:0007669"/>
    <property type="project" value="TreeGrafter"/>
</dbReference>